<reference evidence="2" key="1">
    <citation type="submission" date="2021-11" db="EMBL/GenBank/DDBJ databases">
        <title>Vibrio ZSDE26 sp. nov. and Vibrio ZSDZ34 sp. nov., isolated from coastal seawater in Qingdao.</title>
        <authorList>
            <person name="Zhang P."/>
        </authorList>
    </citation>
    <scope>NUCLEOTIDE SEQUENCE</scope>
    <source>
        <strain evidence="2">ZSDZ34</strain>
    </source>
</reference>
<feature type="transmembrane region" description="Helical" evidence="1">
    <location>
        <begin position="110"/>
        <end position="129"/>
    </location>
</feature>
<keyword evidence="1" id="KW-0472">Membrane</keyword>
<dbReference type="Pfam" id="PF11086">
    <property type="entry name" value="DUF2878"/>
    <property type="match status" value="1"/>
</dbReference>
<feature type="transmembrane region" description="Helical" evidence="1">
    <location>
        <begin position="54"/>
        <end position="78"/>
    </location>
</feature>
<dbReference type="AlphaFoldDB" id="A0A9X2AU18"/>
<name>A0A9X2AU18_9VIBR</name>
<proteinExistence type="predicted"/>
<protein>
    <submittedName>
        <fullName evidence="2">DUF2878 domain-containing protein</fullName>
    </submittedName>
</protein>
<organism evidence="2 3">
    <name type="scientific">Vibrio gelatinilyticus</name>
    <dbReference type="NCBI Taxonomy" id="2893468"/>
    <lineage>
        <taxon>Bacteria</taxon>
        <taxon>Pseudomonadati</taxon>
        <taxon>Pseudomonadota</taxon>
        <taxon>Gammaproteobacteria</taxon>
        <taxon>Vibrionales</taxon>
        <taxon>Vibrionaceae</taxon>
        <taxon>Vibrio</taxon>
    </lineage>
</organism>
<comment type="caution">
    <text evidence="2">The sequence shown here is derived from an EMBL/GenBank/DDBJ whole genome shotgun (WGS) entry which is preliminary data.</text>
</comment>
<keyword evidence="1" id="KW-0812">Transmembrane</keyword>
<feature type="transmembrane region" description="Helical" evidence="1">
    <location>
        <begin position="85"/>
        <end position="104"/>
    </location>
</feature>
<dbReference type="EMBL" id="JAJNNZ010000001">
    <property type="protein sequence ID" value="MCJ2375399.1"/>
    <property type="molecule type" value="Genomic_DNA"/>
</dbReference>
<evidence type="ECO:0000256" key="1">
    <source>
        <dbReference type="SAM" id="Phobius"/>
    </source>
</evidence>
<keyword evidence="1" id="KW-1133">Transmembrane helix</keyword>
<sequence length="165" mass="18364">MTMSRVPSLIIKSTWFQLLWVMAVLGQDKWQLLLVALVAITVVMASYFDRRAVLSMAVIFLSGLVIDSLNLYSGVLVFNQDVLPLWLIALWAAFGWYAVVLFSVVNRYPLFLVSIVGGIAGALSYFAGLKIGAVSWSFSPIATSLILFLEWTLLMALVVRIQTRD</sequence>
<accession>A0A9X2AU18</accession>
<dbReference type="InterPro" id="IPR021306">
    <property type="entry name" value="DUF2878"/>
</dbReference>
<feature type="transmembrane region" description="Helical" evidence="1">
    <location>
        <begin position="141"/>
        <end position="161"/>
    </location>
</feature>
<keyword evidence="3" id="KW-1185">Reference proteome</keyword>
<dbReference type="RefSeq" id="WP_244354380.1">
    <property type="nucleotide sequence ID" value="NZ_JAJNNZ010000001.1"/>
</dbReference>
<gene>
    <name evidence="2" type="ORF">LNL84_00965</name>
</gene>
<evidence type="ECO:0000313" key="3">
    <source>
        <dbReference type="Proteomes" id="UP001139488"/>
    </source>
</evidence>
<feature type="transmembrane region" description="Helical" evidence="1">
    <location>
        <begin position="32"/>
        <end position="48"/>
    </location>
</feature>
<evidence type="ECO:0000313" key="2">
    <source>
        <dbReference type="EMBL" id="MCJ2375399.1"/>
    </source>
</evidence>
<dbReference type="Proteomes" id="UP001139488">
    <property type="component" value="Unassembled WGS sequence"/>
</dbReference>